<dbReference type="Gene3D" id="1.20.120.530">
    <property type="entry name" value="GntR ligand-binding domain-like"/>
    <property type="match status" value="1"/>
</dbReference>
<dbReference type="SUPFAM" id="SSF46785">
    <property type="entry name" value="Winged helix' DNA-binding domain"/>
    <property type="match status" value="1"/>
</dbReference>
<keyword evidence="6" id="KW-1185">Reference proteome</keyword>
<proteinExistence type="predicted"/>
<keyword evidence="2" id="KW-0238">DNA-binding</keyword>
<dbReference type="Gene3D" id="1.10.10.10">
    <property type="entry name" value="Winged helix-like DNA-binding domain superfamily/Winged helix DNA-binding domain"/>
    <property type="match status" value="1"/>
</dbReference>
<dbReference type="SMART" id="SM00345">
    <property type="entry name" value="HTH_GNTR"/>
    <property type="match status" value="1"/>
</dbReference>
<keyword evidence="1" id="KW-0805">Transcription regulation</keyword>
<dbReference type="InterPro" id="IPR011711">
    <property type="entry name" value="GntR_C"/>
</dbReference>
<dbReference type="AlphaFoldDB" id="A0A254TRQ9"/>
<protein>
    <submittedName>
        <fullName evidence="5">GntR family transcriptional regulator</fullName>
    </submittedName>
</protein>
<dbReference type="PANTHER" id="PTHR43537:SF39">
    <property type="entry name" value="HTH-TYPE TRANSCRIPTIONAL REGULATOR MCBR"/>
    <property type="match status" value="1"/>
</dbReference>
<organism evidence="5 6">
    <name type="scientific">Noviherbaspirillum denitrificans</name>
    <dbReference type="NCBI Taxonomy" id="1968433"/>
    <lineage>
        <taxon>Bacteria</taxon>
        <taxon>Pseudomonadati</taxon>
        <taxon>Pseudomonadota</taxon>
        <taxon>Betaproteobacteria</taxon>
        <taxon>Burkholderiales</taxon>
        <taxon>Oxalobacteraceae</taxon>
        <taxon>Noviherbaspirillum</taxon>
    </lineage>
</organism>
<dbReference type="SMART" id="SM00895">
    <property type="entry name" value="FCD"/>
    <property type="match status" value="1"/>
</dbReference>
<comment type="caution">
    <text evidence="5">The sequence shown here is derived from an EMBL/GenBank/DDBJ whole genome shotgun (WGS) entry which is preliminary data.</text>
</comment>
<dbReference type="Pfam" id="PF00392">
    <property type="entry name" value="GntR"/>
    <property type="match status" value="1"/>
</dbReference>
<dbReference type="Proteomes" id="UP000197535">
    <property type="component" value="Unassembled WGS sequence"/>
</dbReference>
<dbReference type="InterPro" id="IPR036388">
    <property type="entry name" value="WH-like_DNA-bd_sf"/>
</dbReference>
<dbReference type="PANTHER" id="PTHR43537">
    <property type="entry name" value="TRANSCRIPTIONAL REGULATOR, GNTR FAMILY"/>
    <property type="match status" value="1"/>
</dbReference>
<dbReference type="GO" id="GO:0003700">
    <property type="term" value="F:DNA-binding transcription factor activity"/>
    <property type="evidence" value="ECO:0007669"/>
    <property type="project" value="InterPro"/>
</dbReference>
<dbReference type="PROSITE" id="PS50949">
    <property type="entry name" value="HTH_GNTR"/>
    <property type="match status" value="1"/>
</dbReference>
<dbReference type="InterPro" id="IPR000524">
    <property type="entry name" value="Tscrpt_reg_HTH_GntR"/>
</dbReference>
<dbReference type="OrthoDB" id="8851860at2"/>
<accession>A0A254TRQ9</accession>
<keyword evidence="3" id="KW-0804">Transcription</keyword>
<dbReference type="SUPFAM" id="SSF48008">
    <property type="entry name" value="GntR ligand-binding domain-like"/>
    <property type="match status" value="1"/>
</dbReference>
<dbReference type="RefSeq" id="WP_088709229.1">
    <property type="nucleotide sequence ID" value="NZ_LSTO01000001.1"/>
</dbReference>
<dbReference type="GO" id="GO:0003677">
    <property type="term" value="F:DNA binding"/>
    <property type="evidence" value="ECO:0007669"/>
    <property type="project" value="UniProtKB-KW"/>
</dbReference>
<dbReference type="Pfam" id="PF07729">
    <property type="entry name" value="FCD"/>
    <property type="match status" value="1"/>
</dbReference>
<evidence type="ECO:0000256" key="1">
    <source>
        <dbReference type="ARBA" id="ARBA00023015"/>
    </source>
</evidence>
<dbReference type="InterPro" id="IPR036390">
    <property type="entry name" value="WH_DNA-bd_sf"/>
</dbReference>
<evidence type="ECO:0000256" key="2">
    <source>
        <dbReference type="ARBA" id="ARBA00023125"/>
    </source>
</evidence>
<feature type="domain" description="HTH gntR-type" evidence="4">
    <location>
        <begin position="10"/>
        <end position="77"/>
    </location>
</feature>
<evidence type="ECO:0000256" key="3">
    <source>
        <dbReference type="ARBA" id="ARBA00023163"/>
    </source>
</evidence>
<gene>
    <name evidence="5" type="ORF">AYR66_25850</name>
</gene>
<reference evidence="5 6" key="1">
    <citation type="submission" date="2016-02" db="EMBL/GenBank/DDBJ databases">
        <authorList>
            <person name="Wen L."/>
            <person name="He K."/>
            <person name="Yang H."/>
        </authorList>
    </citation>
    <scope>NUCLEOTIDE SEQUENCE [LARGE SCALE GENOMIC DNA]</scope>
    <source>
        <strain evidence="5 6">TSA40</strain>
    </source>
</reference>
<dbReference type="EMBL" id="LSTO01000001">
    <property type="protein sequence ID" value="OWW22408.1"/>
    <property type="molecule type" value="Genomic_DNA"/>
</dbReference>
<evidence type="ECO:0000313" key="6">
    <source>
        <dbReference type="Proteomes" id="UP000197535"/>
    </source>
</evidence>
<evidence type="ECO:0000313" key="5">
    <source>
        <dbReference type="EMBL" id="OWW22408.1"/>
    </source>
</evidence>
<sequence length="232" mass="26006">MTTLARVEKDNLSSRVYQEIRSALMNGQYVPGDRLRISDLAESLGTSPTPVREAIFRLVSEQALQMTAATAITVPELAPETVSEIQFIRRLMEGAAAEIAAHKATPAEIASLRHTHEQFIKYLPTNPREAARLNRDFHFELVAIARLPNLYGILESLWVRMGPLLNIFFHTELQANRKDLQNHAHYRVLSGLEQRDPVGTAEAIREDIQLGETVLLAWMKGQDVNTGKKLGT</sequence>
<name>A0A254TRQ9_9BURK</name>
<evidence type="ECO:0000259" key="4">
    <source>
        <dbReference type="PROSITE" id="PS50949"/>
    </source>
</evidence>
<dbReference type="InterPro" id="IPR008920">
    <property type="entry name" value="TF_FadR/GntR_C"/>
</dbReference>